<dbReference type="OrthoDB" id="9822489at2"/>
<dbReference type="RefSeq" id="WP_065994810.1">
    <property type="nucleotide sequence ID" value="NZ_CP029389.2"/>
</dbReference>
<geneLocation type="plasmid" evidence="1 2">
    <name>p1_010030</name>
</geneLocation>
<evidence type="ECO:0000313" key="1">
    <source>
        <dbReference type="EMBL" id="AWL27123.1"/>
    </source>
</evidence>
<dbReference type="EMBL" id="CP029389">
    <property type="protein sequence ID" value="AWL27123.1"/>
    <property type="molecule type" value="Genomic_DNA"/>
</dbReference>
<gene>
    <name evidence="1" type="ORF">DJ533_00110</name>
</gene>
<accession>A0A2S2F833</accession>
<dbReference type="Proteomes" id="UP000245977">
    <property type="component" value="Plasmid p1_010030"/>
</dbReference>
<protein>
    <submittedName>
        <fullName evidence="1">Uncharacterized protein</fullName>
    </submittedName>
</protein>
<proteinExistence type="predicted"/>
<dbReference type="STRING" id="1871111.GCA_001704615_00930"/>
<name>A0A2S2F833_9GAMM</name>
<sequence length="207" mass="23651">MQINESTIFIRHLIEGNYTAAFKLTGIEWDVTDFNCPESQILDDSDARFYKKITEFFKENALLFDEYDESIKKGFMAYIPQYLLEHPTRKMLLKVMQIKAITAPPPPITIDLSHLSKEQVEKFKSDLNEVVAKPTNIVVMPQKTSNPAEGVSIAMNELLGSERQYPLNPKHCVHFSTTLFYEGKAECFGCGAVVNTNRELIEVENHE</sequence>
<keyword evidence="1" id="KW-0614">Plasmid</keyword>
<dbReference type="KEGG" id="adv:DJ533_00110"/>
<evidence type="ECO:0000313" key="2">
    <source>
        <dbReference type="Proteomes" id="UP000245977"/>
    </source>
</evidence>
<organism evidence="1 2">
    <name type="scientific">Acinetobacter defluvii</name>
    <dbReference type="NCBI Taxonomy" id="1871111"/>
    <lineage>
        <taxon>Bacteria</taxon>
        <taxon>Pseudomonadati</taxon>
        <taxon>Pseudomonadota</taxon>
        <taxon>Gammaproteobacteria</taxon>
        <taxon>Moraxellales</taxon>
        <taxon>Moraxellaceae</taxon>
        <taxon>Acinetobacter</taxon>
    </lineage>
</organism>
<keyword evidence="2" id="KW-1185">Reference proteome</keyword>
<reference evidence="1" key="1">
    <citation type="submission" date="2019-08" db="EMBL/GenBank/DDBJ databases">
        <title>The complete genome of Acinetobacter defluvii strain WCHAD010030.</title>
        <authorList>
            <person name="Hu Y."/>
            <person name="Qin J."/>
            <person name="Feng Y."/>
            <person name="Zong Z."/>
        </authorList>
    </citation>
    <scope>NUCLEOTIDE SEQUENCE</scope>
    <source>
        <strain evidence="1">WCHA30</strain>
        <plasmid evidence="1">p1_010030</plasmid>
    </source>
</reference>
<dbReference type="AlphaFoldDB" id="A0A2S2F833"/>